<comment type="cofactor">
    <cofactor evidence="1">
        <name>a divalent metal cation</name>
        <dbReference type="ChEBI" id="CHEBI:60240"/>
    </cofactor>
</comment>
<dbReference type="InterPro" id="IPR045249">
    <property type="entry name" value="HARBI1-like"/>
</dbReference>
<dbReference type="GO" id="GO:0004518">
    <property type="term" value="F:nuclease activity"/>
    <property type="evidence" value="ECO:0007669"/>
    <property type="project" value="UniProtKB-KW"/>
</dbReference>
<dbReference type="AlphaFoldDB" id="A0A915ZCG4"/>
<dbReference type="EMBL" id="CAGKOT010000026">
    <property type="protein sequence ID" value="CAB5369176.1"/>
    <property type="molecule type" value="Genomic_DNA"/>
</dbReference>
<dbReference type="GO" id="GO:0016787">
    <property type="term" value="F:hydrolase activity"/>
    <property type="evidence" value="ECO:0007669"/>
    <property type="project" value="UniProtKB-KW"/>
</dbReference>
<proteinExistence type="inferred from homology"/>
<evidence type="ECO:0000256" key="7">
    <source>
        <dbReference type="ARBA" id="ARBA00023242"/>
    </source>
</evidence>
<sequence>MNRKERLYKLLWLQIFLGDEHEEEEEENSSDEEDNIILQTVLIKRINTRYLEPRLYRVVKSKHWWQNVLPFYDITRFKKILRMHPHSFQQLANLIRSHHVFSSQGNKPQACVEFQLAVFLCRLGSTGSLFEVCSRFGIGEGTWPTSEERKKVNEGFENLGGLKNVIGAVDGTYIPMRNAPNKDPEVYFTRKKRYAIHCQGIVNDRGIFTSFDVGWPGSVHDARVYRNSSFYKDYSHLIQDDDYLLGDSAYPISPFLIPPFKDPSSRKHKKFNQFHSRHRVVIENAFGRLKARFRTLKDLDIKTVKMGVLFTCCAIILHNFLEMNMDIWEGDFNDNIEEDDNDENDNYTLRNNDEVLKRTGQAKRNLIFHQHFS</sequence>
<dbReference type="PANTHER" id="PTHR22930">
    <property type="match status" value="1"/>
</dbReference>
<dbReference type="Pfam" id="PF13359">
    <property type="entry name" value="DDE_Tnp_4"/>
    <property type="match status" value="1"/>
</dbReference>
<dbReference type="PANTHER" id="PTHR22930:SF85">
    <property type="entry name" value="GH03217P-RELATED"/>
    <property type="match status" value="1"/>
</dbReference>
<keyword evidence="7" id="KW-0539">Nucleus</keyword>
<evidence type="ECO:0000256" key="3">
    <source>
        <dbReference type="ARBA" id="ARBA00006958"/>
    </source>
</evidence>
<comment type="caution">
    <text evidence="9">The sequence shown here is derived from an EMBL/GenBank/DDBJ whole genome shotgun (WGS) entry which is preliminary data.</text>
</comment>
<evidence type="ECO:0000256" key="4">
    <source>
        <dbReference type="ARBA" id="ARBA00022722"/>
    </source>
</evidence>
<keyword evidence="5" id="KW-0479">Metal-binding</keyword>
<dbReference type="VEuPathDB" id="FungiDB:RhiirFUN_009284"/>
<reference evidence="9" key="1">
    <citation type="submission" date="2020-05" db="EMBL/GenBank/DDBJ databases">
        <authorList>
            <person name="Rincon C."/>
            <person name="Sanders R I."/>
            <person name="Robbins C."/>
            <person name="Chaturvedi A."/>
        </authorList>
    </citation>
    <scope>NUCLEOTIDE SEQUENCE</scope>
    <source>
        <strain evidence="9">CHB12</strain>
    </source>
</reference>
<evidence type="ECO:0000259" key="8">
    <source>
        <dbReference type="Pfam" id="PF13359"/>
    </source>
</evidence>
<protein>
    <recommendedName>
        <fullName evidence="8">DDE Tnp4 domain-containing protein</fullName>
    </recommendedName>
</protein>
<dbReference type="GO" id="GO:0005634">
    <property type="term" value="C:nucleus"/>
    <property type="evidence" value="ECO:0007669"/>
    <property type="project" value="UniProtKB-SubCell"/>
</dbReference>
<keyword evidence="4" id="KW-0540">Nuclease</keyword>
<organism evidence="9 10">
    <name type="scientific">Rhizophagus irregularis</name>
    <dbReference type="NCBI Taxonomy" id="588596"/>
    <lineage>
        <taxon>Eukaryota</taxon>
        <taxon>Fungi</taxon>
        <taxon>Fungi incertae sedis</taxon>
        <taxon>Mucoromycota</taxon>
        <taxon>Glomeromycotina</taxon>
        <taxon>Glomeromycetes</taxon>
        <taxon>Glomerales</taxon>
        <taxon>Glomeraceae</taxon>
        <taxon>Rhizophagus</taxon>
    </lineage>
</organism>
<keyword evidence="6" id="KW-0378">Hydrolase</keyword>
<comment type="similarity">
    <text evidence="3">Belongs to the HARBI1 family.</text>
</comment>
<dbReference type="GO" id="GO:0046872">
    <property type="term" value="F:metal ion binding"/>
    <property type="evidence" value="ECO:0007669"/>
    <property type="project" value="UniProtKB-KW"/>
</dbReference>
<evidence type="ECO:0000256" key="6">
    <source>
        <dbReference type="ARBA" id="ARBA00022801"/>
    </source>
</evidence>
<name>A0A915ZCG4_9GLOM</name>
<dbReference type="Proteomes" id="UP000684084">
    <property type="component" value="Unassembled WGS sequence"/>
</dbReference>
<gene>
    <name evidence="9" type="ORF">CHRIB12_LOCUS12067</name>
</gene>
<evidence type="ECO:0000313" key="9">
    <source>
        <dbReference type="EMBL" id="CAB5369176.1"/>
    </source>
</evidence>
<dbReference type="OrthoDB" id="2445244at2759"/>
<comment type="subcellular location">
    <subcellularLocation>
        <location evidence="2">Nucleus</location>
    </subcellularLocation>
</comment>
<evidence type="ECO:0000313" key="10">
    <source>
        <dbReference type="Proteomes" id="UP000684084"/>
    </source>
</evidence>
<feature type="domain" description="DDE Tnp4" evidence="8">
    <location>
        <begin position="169"/>
        <end position="319"/>
    </location>
</feature>
<dbReference type="InterPro" id="IPR027806">
    <property type="entry name" value="HARBI1_dom"/>
</dbReference>
<evidence type="ECO:0000256" key="5">
    <source>
        <dbReference type="ARBA" id="ARBA00022723"/>
    </source>
</evidence>
<evidence type="ECO:0000256" key="1">
    <source>
        <dbReference type="ARBA" id="ARBA00001968"/>
    </source>
</evidence>
<evidence type="ECO:0000256" key="2">
    <source>
        <dbReference type="ARBA" id="ARBA00004123"/>
    </source>
</evidence>
<accession>A0A915ZCG4</accession>